<proteinExistence type="predicted"/>
<accession>A0ABP0NLL1</accession>
<evidence type="ECO:0000313" key="1">
    <source>
        <dbReference type="EMBL" id="CAK9064660.1"/>
    </source>
</evidence>
<reference evidence="1 2" key="1">
    <citation type="submission" date="2024-02" db="EMBL/GenBank/DDBJ databases">
        <authorList>
            <person name="Chen Y."/>
            <person name="Shah S."/>
            <person name="Dougan E. K."/>
            <person name="Thang M."/>
            <person name="Chan C."/>
        </authorList>
    </citation>
    <scope>NUCLEOTIDE SEQUENCE [LARGE SCALE GENOMIC DNA]</scope>
</reference>
<organism evidence="1 2">
    <name type="scientific">Durusdinium trenchii</name>
    <dbReference type="NCBI Taxonomy" id="1381693"/>
    <lineage>
        <taxon>Eukaryota</taxon>
        <taxon>Sar</taxon>
        <taxon>Alveolata</taxon>
        <taxon>Dinophyceae</taxon>
        <taxon>Suessiales</taxon>
        <taxon>Symbiodiniaceae</taxon>
        <taxon>Durusdinium</taxon>
    </lineage>
</organism>
<name>A0ABP0NLL1_9DINO</name>
<protein>
    <submittedName>
        <fullName evidence="1">Uncharacterized protein</fullName>
    </submittedName>
</protein>
<comment type="caution">
    <text evidence="1">The sequence shown here is derived from an EMBL/GenBank/DDBJ whole genome shotgun (WGS) entry which is preliminary data.</text>
</comment>
<dbReference type="Proteomes" id="UP001642484">
    <property type="component" value="Unassembled WGS sequence"/>
</dbReference>
<dbReference type="EMBL" id="CAXAMN010021940">
    <property type="protein sequence ID" value="CAK9064660.1"/>
    <property type="molecule type" value="Genomic_DNA"/>
</dbReference>
<keyword evidence="2" id="KW-1185">Reference proteome</keyword>
<sequence>MWSWPWGSSTDEAREGGFKLGEVVEYYSASQGAWIPAKVVAVKPNSYDLDCKPDVPPARIRSCASARDSRVSSSGLLEFEPGDVVEYFSISQNDWILAKVLSINASGTYNLDCKPEVPPERVRAQRGSDLVISPVSVSKPRSLRQAGTIFDLCQVQDLDEPIQLLRLQKASQRPRSDGR</sequence>
<evidence type="ECO:0000313" key="2">
    <source>
        <dbReference type="Proteomes" id="UP001642484"/>
    </source>
</evidence>
<gene>
    <name evidence="1" type="ORF">CCMP2556_LOCUS31774</name>
</gene>